<organism evidence="2">
    <name type="scientific">viral metagenome</name>
    <dbReference type="NCBI Taxonomy" id="1070528"/>
    <lineage>
        <taxon>unclassified sequences</taxon>
        <taxon>metagenomes</taxon>
        <taxon>organismal metagenomes</taxon>
    </lineage>
</organism>
<reference evidence="2" key="1">
    <citation type="journal article" date="2020" name="Nature">
        <title>Giant virus diversity and host interactions through global metagenomics.</title>
        <authorList>
            <person name="Schulz F."/>
            <person name="Roux S."/>
            <person name="Paez-Espino D."/>
            <person name="Jungbluth S."/>
            <person name="Walsh D.A."/>
            <person name="Denef V.J."/>
            <person name="McMahon K.D."/>
            <person name="Konstantinidis K.T."/>
            <person name="Eloe-Fadrosh E.A."/>
            <person name="Kyrpides N.C."/>
            <person name="Woyke T."/>
        </authorList>
    </citation>
    <scope>NUCLEOTIDE SEQUENCE</scope>
    <source>
        <strain evidence="2">GVMAG-S-3300013014-113</strain>
    </source>
</reference>
<dbReference type="EMBL" id="MN740957">
    <property type="protein sequence ID" value="QHU19868.1"/>
    <property type="molecule type" value="Genomic_DNA"/>
</dbReference>
<protein>
    <recommendedName>
        <fullName evidence="1">GIY-YIG domain-containing protein</fullName>
    </recommendedName>
</protein>
<dbReference type="InterPro" id="IPR000305">
    <property type="entry name" value="GIY-YIG_endonuc"/>
</dbReference>
<proteinExistence type="predicted"/>
<sequence length="188" mass="23033">MPDYQKSKIYKLWSPSKNLVYYGSTTQTLSQRLAEHLKNFKTYIKFNKDKTKKYCYSYLILECEDYKIELVEEYACNNKQQLLKKEGEYQKNNNCVNNKIAGRTDLEYRQYNKEKIKIKEATRYTKKKDIILEQQKNYYENNKEKKLEKNKIWLENNKEKVIEYRTKYCETKKQNNAIYEWLLEITKL</sequence>
<feature type="domain" description="GIY-YIG" evidence="1">
    <location>
        <begin position="5"/>
        <end position="99"/>
    </location>
</feature>
<name>A0A6C0KU51_9ZZZZ</name>
<evidence type="ECO:0000259" key="1">
    <source>
        <dbReference type="PROSITE" id="PS50164"/>
    </source>
</evidence>
<accession>A0A6C0KU51</accession>
<dbReference type="AlphaFoldDB" id="A0A6C0KU51"/>
<dbReference type="PROSITE" id="PS50164">
    <property type="entry name" value="GIY_YIG"/>
    <property type="match status" value="1"/>
</dbReference>
<evidence type="ECO:0000313" key="2">
    <source>
        <dbReference type="EMBL" id="QHU19868.1"/>
    </source>
</evidence>